<evidence type="ECO:0000313" key="2">
    <source>
        <dbReference type="Proteomes" id="UP000887013"/>
    </source>
</evidence>
<dbReference type="Proteomes" id="UP000887013">
    <property type="component" value="Unassembled WGS sequence"/>
</dbReference>
<sequence length="30" mass="3628">MLEKNKYVDSVHCSLFHSKEHSKIILCKYF</sequence>
<reference evidence="1" key="1">
    <citation type="submission" date="2020-08" db="EMBL/GenBank/DDBJ databases">
        <title>Multicomponent nature underlies the extraordinary mechanical properties of spider dragline silk.</title>
        <authorList>
            <person name="Kono N."/>
            <person name="Nakamura H."/>
            <person name="Mori M."/>
            <person name="Yoshida Y."/>
            <person name="Ohtoshi R."/>
            <person name="Malay A.D."/>
            <person name="Moran D.A.P."/>
            <person name="Tomita M."/>
            <person name="Numata K."/>
            <person name="Arakawa K."/>
        </authorList>
    </citation>
    <scope>NUCLEOTIDE SEQUENCE</scope>
</reference>
<gene>
    <name evidence="1" type="ORF">NPIL_345731</name>
</gene>
<accession>A0A8X6U5H7</accession>
<dbReference type="AlphaFoldDB" id="A0A8X6U5H7"/>
<feature type="non-terminal residue" evidence="1">
    <location>
        <position position="1"/>
    </location>
</feature>
<proteinExistence type="predicted"/>
<comment type="caution">
    <text evidence="1">The sequence shown here is derived from an EMBL/GenBank/DDBJ whole genome shotgun (WGS) entry which is preliminary data.</text>
</comment>
<dbReference type="EMBL" id="BMAW01023570">
    <property type="protein sequence ID" value="GFT83343.1"/>
    <property type="molecule type" value="Genomic_DNA"/>
</dbReference>
<keyword evidence="2" id="KW-1185">Reference proteome</keyword>
<organism evidence="1 2">
    <name type="scientific">Nephila pilipes</name>
    <name type="common">Giant wood spider</name>
    <name type="synonym">Nephila maculata</name>
    <dbReference type="NCBI Taxonomy" id="299642"/>
    <lineage>
        <taxon>Eukaryota</taxon>
        <taxon>Metazoa</taxon>
        <taxon>Ecdysozoa</taxon>
        <taxon>Arthropoda</taxon>
        <taxon>Chelicerata</taxon>
        <taxon>Arachnida</taxon>
        <taxon>Araneae</taxon>
        <taxon>Araneomorphae</taxon>
        <taxon>Entelegynae</taxon>
        <taxon>Araneoidea</taxon>
        <taxon>Nephilidae</taxon>
        <taxon>Nephila</taxon>
    </lineage>
</organism>
<evidence type="ECO:0000313" key="1">
    <source>
        <dbReference type="EMBL" id="GFT83343.1"/>
    </source>
</evidence>
<name>A0A8X6U5H7_NEPPI</name>
<protein>
    <submittedName>
        <fullName evidence="1">Uncharacterized protein</fullName>
    </submittedName>
</protein>